<dbReference type="EMBL" id="MN062189">
    <property type="protein sequence ID" value="QEG09508.1"/>
    <property type="molecule type" value="Genomic_DNA"/>
</dbReference>
<accession>A0A5B9N5X0</accession>
<protein>
    <submittedName>
        <fullName evidence="1">Uncharacterized protein</fullName>
    </submittedName>
</protein>
<evidence type="ECO:0000313" key="2">
    <source>
        <dbReference type="Proteomes" id="UP000322680"/>
    </source>
</evidence>
<organism evidence="1 2">
    <name type="scientific">Serratia phage MyoSmar</name>
    <dbReference type="NCBI Taxonomy" id="2596673"/>
    <lineage>
        <taxon>Viruses</taxon>
        <taxon>Duplodnaviria</taxon>
        <taxon>Heunggongvirae</taxon>
        <taxon>Uroviricota</taxon>
        <taxon>Caudoviricetes</taxon>
        <taxon>Lindbergviridae</taxon>
        <taxon>Myosmarvirus</taxon>
        <taxon>Myosmarvirus myosmar</taxon>
    </lineage>
</organism>
<dbReference type="Proteomes" id="UP000322680">
    <property type="component" value="Segment"/>
</dbReference>
<evidence type="ECO:0000313" key="1">
    <source>
        <dbReference type="EMBL" id="QEG09508.1"/>
    </source>
</evidence>
<name>A0A5B9N5X0_9CAUD</name>
<reference evidence="2" key="1">
    <citation type="submission" date="2019-06" db="EMBL/GenBank/DDBJ databases">
        <title>Complete Genome Sequence of Serratia marcescens Myophage MyoSmar.</title>
        <authorList>
            <person name="Cooper S."/>
            <person name="Nguyen Q."/>
            <person name="Newkirk H."/>
            <person name="Liu M."/>
            <person name="Cahill J."/>
            <person name="Ramsey J."/>
        </authorList>
    </citation>
    <scope>NUCLEOTIDE SEQUENCE [LARGE SCALE GENOMIC DNA]</scope>
</reference>
<keyword evidence="2" id="KW-1185">Reference proteome</keyword>
<gene>
    <name evidence="1" type="ORF">CPT_MyoSmar_059</name>
</gene>
<sequence length="172" mass="19358">MSRKTKIFEAFGDKYRVKQYSAVDGIDIFDNSAIKTPMEILAHTEILVGRSWRPLDDPDNIDRYIKDRIAGLAPRLVLSGIQSVVCTFNFEFLESWKSVKVPRRFMSSSDIVVSENVHGLIAQLVAAEVATLRELEEYYSLEDAFGMLDVLMAKGVNQAQAHEDAVAESKNK</sequence>
<proteinExistence type="predicted"/>